<dbReference type="PANTHER" id="PTHR37397:SF1">
    <property type="entry name" value="LTD DOMAIN-CONTAINING PROTEIN"/>
    <property type="match status" value="1"/>
</dbReference>
<keyword evidence="8" id="KW-0391">Immunity</keyword>
<keyword evidence="13" id="KW-1185">Reference proteome</keyword>
<dbReference type="Gene3D" id="3.80.10.10">
    <property type="entry name" value="Ribonuclease Inhibitor"/>
    <property type="match status" value="4"/>
</dbReference>
<dbReference type="InterPro" id="IPR027417">
    <property type="entry name" value="P-loop_NTPase"/>
</dbReference>
<dbReference type="Pfam" id="PF13516">
    <property type="entry name" value="LRR_6"/>
    <property type="match status" value="6"/>
</dbReference>
<evidence type="ECO:0000256" key="7">
    <source>
        <dbReference type="ARBA" id="ARBA00022843"/>
    </source>
</evidence>
<dbReference type="SUPFAM" id="SSF52540">
    <property type="entry name" value="P-loop containing nucleoside triphosphate hydrolases"/>
    <property type="match status" value="1"/>
</dbReference>
<sequence length="1859" mass="203957">MLPKPAILLPPNTVQNGPDAIAIYHSSAARYSEKMNVTAVGLVDAVVYMSRRSGGAEYLAEILTPGEPVFVEDDTAHDGDESIERCLLSEDRWGFQVSLPSPGQRNNCTPPMSSAFAPLITEVRLGGGQVEGFVEMTEAPGAGPFVLVVLDGRTDRVSVSKSLDMHTTNGLVFFTIDKNYMKGDQSGAVAVYQATVMDFPVGSALSQIQPLDAFVFAGPGNRPSPNLTETLVPGRQPYQLSNSLREGGFHLSRCGVATWSRDPGVFWEAPQTPGQLNQCPWPKICPHSSVNPNTPGTAEDGEYIELWHPSARRVSLQGIWILLFSAHNNKPYREISLSGHFTTSKGYFLLGSDRLVPAPSLRLPPNTIQNGPDAVALYRSPFGPPSVAQRGIPTKGLLDAVVYRQRGSDRDAQELSKALTPGQLPLLEDPEVLPGDEALSRCRGLYPFDLSAFSVAPPTPLRENSCPRPPPPPEGVVISEVSSRYWTNHTQQRGFVELKGPPMTSLLGLVLSVFDQDHRGTVMALPLTGFIDQDGFYIVGNVSGADQTFPESSTVPIRGAVVLCYDLFSVCRAGTPLTNSSLRDVLVFSDRKHLLSFLSTTRGRHVIPALRSVEDGPVSLSRCSCCEVRSPLSWTSSSPTPHRDNLCPSAAFSSNIDICLSPMATDWHGYSGDCSSLLQGKRIAEVADYLEQRCHCGLSALYLQGANFSCVSGWLRVWGNIQALSDHQKALIIQTSHLNPSSSRGDACSAPTIDRYTSAASALGLQIGLVIAVFLLLGLGVALFTYFYRKRRPLDYYTMELSEHAEGLVMEKKAHYENFLDRSKLIMWQDDCYIDLQSSSSSQASQVDTEDNGWIEQHQEQFCRFLTSSFLEQILSHLKSVNLLSSCEEAKIQRADQLQDQVTTLTAIISGKGSAASNVLRDFVEKSDSQVAQLIINHDLMVQLHREVLLRRCEEHRDKLNIPSLSLLLVEGLSDLQQKEHDLMQVQAIRGAQRSSLRELSLTALLDPLTRASMPPRVSLTVGVAGVGKTTWIKHLVKLWSQGAACPDISFVLPLSFCELNSLEKLSTERLLKLAFPHLPDPSLVLSSHCRTLLILDGLDHFRGTLNFSEAAPCNDPKKEMSIDELITNIIRGNLLPHVAVWVTSRPGVASLIPGGLIDRVTEIPGFSQKDIKQFLNNFFSENDYDKMIWAHLEANKTLMSLCYIPAICWIVADTLKFVMQSGSQSHLPRTCTELFAHFCLMKAEAGEPRGREPVKTELLHVSNRKLLWSLGRLAFYALLRHKYTFSEQDLKAYGIDQSLLQCSLGTGVLIREESLISIVYRFIHLSIHEFFAAIFYYISSKRAIFDLFSESTVTWPKIGFQNHFKNAFQYSQQEVSGHFDVFVRFLSGLLNPHILKPLSALVALWKDDGSQKAWQRALYTVCCVVVALWLENNQFKDDVMELLGSILSAKDCHIKKISLADNSISNKGATSLGRALLVNRTLTSLNLRSNNIGSKGMRLLAEALKTNQVLVSVNVQNNGIEEEGAQAAAELLKCNRKLVSLKRVRKIAEALKTNRTLKKLMSCTLAEALTTNHTLLFYSKHSPPSAAVQLSDIFIVQLQSNSISNKGMTALTEALRLNHGLLSLNLRENSIGVEGAKNMAQALYRNCTLQELDLTANLLHDEGVQAIADAIKFNQSLISLNLQWNFIKSPATQALAQALLSNKTMQFWSKAKGFSSFLQENAIGNEGIVYLAESLKSNTSLQTLCLQGVSAGSPGAVALADSLITNQSLQTLDLRGNTVGIEGAKALANALKINRSLKSLNLQENCLGMDGAIFIATALKGNHQLSYINLQGNGVGESGAKVISDAIRSSAPGCVVDI</sequence>
<feature type="transmembrane region" description="Helical" evidence="9">
    <location>
        <begin position="1319"/>
        <end position="1339"/>
    </location>
</feature>
<dbReference type="GO" id="GO:0045087">
    <property type="term" value="P:innate immune response"/>
    <property type="evidence" value="ECO:0007669"/>
    <property type="project" value="UniProtKB-KW"/>
</dbReference>
<dbReference type="GO" id="GO:0005737">
    <property type="term" value="C:cytoplasm"/>
    <property type="evidence" value="ECO:0007669"/>
    <property type="project" value="UniProtKB-SubCell"/>
</dbReference>
<evidence type="ECO:0000256" key="6">
    <source>
        <dbReference type="ARBA" id="ARBA00022840"/>
    </source>
</evidence>
<evidence type="ECO:0000256" key="5">
    <source>
        <dbReference type="ARBA" id="ARBA00022741"/>
    </source>
</evidence>
<dbReference type="Gene3D" id="3.40.50.300">
    <property type="entry name" value="P-loop containing nucleotide triphosphate hydrolases"/>
    <property type="match status" value="1"/>
</dbReference>
<dbReference type="EMBL" id="JBBPFD010000007">
    <property type="protein sequence ID" value="KAK7919736.1"/>
    <property type="molecule type" value="Genomic_DNA"/>
</dbReference>
<dbReference type="InterPro" id="IPR041267">
    <property type="entry name" value="NLRP_HD2"/>
</dbReference>
<keyword evidence="5" id="KW-0547">Nucleotide-binding</keyword>
<dbReference type="Pfam" id="PF05729">
    <property type="entry name" value="NACHT"/>
    <property type="match status" value="1"/>
</dbReference>
<keyword evidence="3" id="KW-0399">Innate immunity</keyword>
<comment type="subcellular location">
    <subcellularLocation>
        <location evidence="1">Cytoplasm</location>
    </subcellularLocation>
</comment>
<dbReference type="SMART" id="SM00368">
    <property type="entry name" value="LRR_RI"/>
    <property type="match status" value="13"/>
</dbReference>
<evidence type="ECO:0000256" key="2">
    <source>
        <dbReference type="ARBA" id="ARBA00022490"/>
    </source>
</evidence>
<keyword evidence="9" id="KW-0472">Membrane</keyword>
<dbReference type="InterPro" id="IPR001611">
    <property type="entry name" value="Leu-rich_rpt"/>
</dbReference>
<feature type="domain" description="CARD" evidence="10">
    <location>
        <begin position="847"/>
        <end position="939"/>
    </location>
</feature>
<dbReference type="SUPFAM" id="SSF52047">
    <property type="entry name" value="RNI-like"/>
    <property type="match status" value="3"/>
</dbReference>
<dbReference type="InterPro" id="IPR032675">
    <property type="entry name" value="LRR_dom_sf"/>
</dbReference>
<dbReference type="Pfam" id="PF17776">
    <property type="entry name" value="NLRC4_HD2"/>
    <property type="match status" value="1"/>
</dbReference>
<feature type="domain" description="NACHT" evidence="11">
    <location>
        <begin position="1017"/>
        <end position="1148"/>
    </location>
</feature>
<evidence type="ECO:0000256" key="3">
    <source>
        <dbReference type="ARBA" id="ARBA00022588"/>
    </source>
</evidence>
<dbReference type="InterPro" id="IPR001315">
    <property type="entry name" value="CARD"/>
</dbReference>
<dbReference type="InterPro" id="IPR041075">
    <property type="entry name" value="NOD1/2_WH"/>
</dbReference>
<dbReference type="Pfam" id="PF00619">
    <property type="entry name" value="CARD"/>
    <property type="match status" value="1"/>
</dbReference>
<dbReference type="InterPro" id="IPR011029">
    <property type="entry name" value="DEATH-like_dom_sf"/>
</dbReference>
<dbReference type="Proteomes" id="UP001460270">
    <property type="component" value="Unassembled WGS sequence"/>
</dbReference>
<evidence type="ECO:0008006" key="14">
    <source>
        <dbReference type="Google" id="ProtNLM"/>
    </source>
</evidence>
<dbReference type="PANTHER" id="PTHR37397">
    <property type="entry name" value="SI:CH211-183D21.1"/>
    <property type="match status" value="1"/>
</dbReference>
<dbReference type="SUPFAM" id="SSF47986">
    <property type="entry name" value="DEATH domain"/>
    <property type="match status" value="1"/>
</dbReference>
<dbReference type="GO" id="GO:0005524">
    <property type="term" value="F:ATP binding"/>
    <property type="evidence" value="ECO:0007669"/>
    <property type="project" value="UniProtKB-KW"/>
</dbReference>
<dbReference type="PROSITE" id="PS50837">
    <property type="entry name" value="NACHT"/>
    <property type="match status" value="1"/>
</dbReference>
<evidence type="ECO:0000256" key="1">
    <source>
        <dbReference type="ARBA" id="ARBA00004496"/>
    </source>
</evidence>
<keyword evidence="6" id="KW-0067">ATP-binding</keyword>
<dbReference type="InterPro" id="IPR007111">
    <property type="entry name" value="NACHT_NTPase"/>
</dbReference>
<keyword evidence="4" id="KW-0677">Repeat</keyword>
<evidence type="ECO:0000313" key="13">
    <source>
        <dbReference type="Proteomes" id="UP001460270"/>
    </source>
</evidence>
<dbReference type="Pfam" id="PF17779">
    <property type="entry name" value="WHD_NOD2"/>
    <property type="match status" value="1"/>
</dbReference>
<evidence type="ECO:0000259" key="11">
    <source>
        <dbReference type="PROSITE" id="PS50837"/>
    </source>
</evidence>
<evidence type="ECO:0000256" key="9">
    <source>
        <dbReference type="SAM" id="Phobius"/>
    </source>
</evidence>
<dbReference type="PROSITE" id="PS50209">
    <property type="entry name" value="CARD"/>
    <property type="match status" value="1"/>
</dbReference>
<keyword evidence="9" id="KW-1133">Transmembrane helix</keyword>
<keyword evidence="9" id="KW-0812">Transmembrane</keyword>
<dbReference type="FunFam" id="3.80.10.10:FF:000236">
    <property type="entry name" value="NLR family CARD domain containing 3"/>
    <property type="match status" value="1"/>
</dbReference>
<proteinExistence type="predicted"/>
<feature type="transmembrane region" description="Helical" evidence="9">
    <location>
        <begin position="763"/>
        <end position="788"/>
    </location>
</feature>
<evidence type="ECO:0000256" key="8">
    <source>
        <dbReference type="ARBA" id="ARBA00022859"/>
    </source>
</evidence>
<gene>
    <name evidence="12" type="ORF">WMY93_011020</name>
</gene>
<protein>
    <recommendedName>
        <fullName evidence="14">NACHT domain-containing protein</fullName>
    </recommendedName>
</protein>
<comment type="caution">
    <text evidence="12">The sequence shown here is derived from an EMBL/GenBank/DDBJ whole genome shotgun (WGS) entry which is preliminary data.</text>
</comment>
<name>A0AAW0PKI2_9GOBI</name>
<accession>A0AAW0PKI2</accession>
<dbReference type="Gene3D" id="1.10.533.10">
    <property type="entry name" value="Death Domain, Fas"/>
    <property type="match status" value="1"/>
</dbReference>
<dbReference type="GO" id="GO:0042981">
    <property type="term" value="P:regulation of apoptotic process"/>
    <property type="evidence" value="ECO:0007669"/>
    <property type="project" value="InterPro"/>
</dbReference>
<reference evidence="13" key="1">
    <citation type="submission" date="2024-04" db="EMBL/GenBank/DDBJ databases">
        <title>Salinicola lusitanus LLJ914,a marine bacterium isolated from the Okinawa Trough.</title>
        <authorList>
            <person name="Li J."/>
        </authorList>
    </citation>
    <scope>NUCLEOTIDE SEQUENCE [LARGE SCALE GENOMIC DNA]</scope>
</reference>
<keyword evidence="2" id="KW-0963">Cytoplasm</keyword>
<keyword evidence="7" id="KW-0832">Ubl conjugation</keyword>
<evidence type="ECO:0000259" key="10">
    <source>
        <dbReference type="PROSITE" id="PS50209"/>
    </source>
</evidence>
<evidence type="ECO:0000256" key="4">
    <source>
        <dbReference type="ARBA" id="ARBA00022737"/>
    </source>
</evidence>
<organism evidence="12 13">
    <name type="scientific">Mugilogobius chulae</name>
    <name type="common">yellowstripe goby</name>
    <dbReference type="NCBI Taxonomy" id="88201"/>
    <lineage>
        <taxon>Eukaryota</taxon>
        <taxon>Metazoa</taxon>
        <taxon>Chordata</taxon>
        <taxon>Craniata</taxon>
        <taxon>Vertebrata</taxon>
        <taxon>Euteleostomi</taxon>
        <taxon>Actinopterygii</taxon>
        <taxon>Neopterygii</taxon>
        <taxon>Teleostei</taxon>
        <taxon>Neoteleostei</taxon>
        <taxon>Acanthomorphata</taxon>
        <taxon>Gobiaria</taxon>
        <taxon>Gobiiformes</taxon>
        <taxon>Gobioidei</taxon>
        <taxon>Gobiidae</taxon>
        <taxon>Gobionellinae</taxon>
        <taxon>Mugilogobius</taxon>
    </lineage>
</organism>
<evidence type="ECO:0000313" key="12">
    <source>
        <dbReference type="EMBL" id="KAK7919736.1"/>
    </source>
</evidence>